<protein>
    <submittedName>
        <fullName evidence="1">Uncharacterized protein</fullName>
    </submittedName>
</protein>
<evidence type="ECO:0000313" key="1">
    <source>
        <dbReference type="EMBL" id="KAJ1214550.1"/>
    </source>
</evidence>
<reference evidence="1" key="1">
    <citation type="journal article" date="2022" name="bioRxiv">
        <title>Sequencing and chromosome-scale assembly of the giantPleurodeles waltlgenome.</title>
        <authorList>
            <person name="Brown T."/>
            <person name="Elewa A."/>
            <person name="Iarovenko S."/>
            <person name="Subramanian E."/>
            <person name="Araus A.J."/>
            <person name="Petzold A."/>
            <person name="Susuki M."/>
            <person name="Suzuki K.-i.T."/>
            <person name="Hayashi T."/>
            <person name="Toyoda A."/>
            <person name="Oliveira C."/>
            <person name="Osipova E."/>
            <person name="Leigh N.D."/>
            <person name="Simon A."/>
            <person name="Yun M.H."/>
        </authorList>
    </citation>
    <scope>NUCLEOTIDE SEQUENCE</scope>
    <source>
        <strain evidence="1">20211129_DDA</strain>
        <tissue evidence="1">Liver</tissue>
    </source>
</reference>
<organism evidence="1 2">
    <name type="scientific">Pleurodeles waltl</name>
    <name type="common">Iberian ribbed newt</name>
    <dbReference type="NCBI Taxonomy" id="8319"/>
    <lineage>
        <taxon>Eukaryota</taxon>
        <taxon>Metazoa</taxon>
        <taxon>Chordata</taxon>
        <taxon>Craniata</taxon>
        <taxon>Vertebrata</taxon>
        <taxon>Euteleostomi</taxon>
        <taxon>Amphibia</taxon>
        <taxon>Batrachia</taxon>
        <taxon>Caudata</taxon>
        <taxon>Salamandroidea</taxon>
        <taxon>Salamandridae</taxon>
        <taxon>Pleurodelinae</taxon>
        <taxon>Pleurodeles</taxon>
    </lineage>
</organism>
<keyword evidence="2" id="KW-1185">Reference proteome</keyword>
<gene>
    <name evidence="1" type="ORF">NDU88_002168</name>
</gene>
<evidence type="ECO:0000313" key="2">
    <source>
        <dbReference type="Proteomes" id="UP001066276"/>
    </source>
</evidence>
<comment type="caution">
    <text evidence="1">The sequence shown here is derived from an EMBL/GenBank/DDBJ whole genome shotgun (WGS) entry which is preliminary data.</text>
</comment>
<proteinExistence type="predicted"/>
<accession>A0AAV7WKM2</accession>
<sequence>MRNYSVAAPLRVSRPIYRVDLSVGTYCARPCRCRLQVSADSAGWARSHLHRFFRPFYIVPPRRSRLCLSGFEPSPLGVSTPRHLGSSSASGFSVCGGVSSGSSQGLDICLGVVRSSSPFHPVSAASFHPIRVGPRVGTASAPPQVVRSAFTLSWVFVVRSYLLYFPYCIHFQQFSYAISGILLFYQDLLPAVDGALFSASFHVAILATPPSSPPS</sequence>
<dbReference type="Proteomes" id="UP001066276">
    <property type="component" value="Chromosome 1_1"/>
</dbReference>
<dbReference type="AlphaFoldDB" id="A0AAV7WKM2"/>
<dbReference type="EMBL" id="JANPWB010000001">
    <property type="protein sequence ID" value="KAJ1214550.1"/>
    <property type="molecule type" value="Genomic_DNA"/>
</dbReference>
<name>A0AAV7WKM2_PLEWA</name>